<keyword evidence="5" id="KW-1185">Reference proteome</keyword>
<dbReference type="eggNOG" id="COG0614">
    <property type="taxonomic scope" value="Bacteria"/>
</dbReference>
<dbReference type="Gene3D" id="3.40.50.1980">
    <property type="entry name" value="Nitrogenase molybdenum iron protein domain"/>
    <property type="match status" value="2"/>
</dbReference>
<feature type="chain" id="PRO_5003284055" evidence="2">
    <location>
        <begin position="27"/>
        <end position="379"/>
    </location>
</feature>
<organism evidence="4 5">
    <name type="scientific">Cellulosilyticum lentocellum (strain ATCC 49066 / DSM 5427 / NCIMB 11756 / RHM5)</name>
    <name type="common">Clostridium lentocellum</name>
    <dbReference type="NCBI Taxonomy" id="642492"/>
    <lineage>
        <taxon>Bacteria</taxon>
        <taxon>Bacillati</taxon>
        <taxon>Bacillota</taxon>
        <taxon>Clostridia</taxon>
        <taxon>Lachnospirales</taxon>
        <taxon>Cellulosilyticaceae</taxon>
        <taxon>Cellulosilyticum</taxon>
    </lineage>
</organism>
<reference evidence="4 5" key="1">
    <citation type="journal article" date="2011" name="J. Bacteriol.">
        <title>Complete genome sequence of the cellulose-degrading bacterium Cellulosilyticum lentocellum.</title>
        <authorList>
            <consortium name="US DOE Joint Genome Institute"/>
            <person name="Miller D.A."/>
            <person name="Suen G."/>
            <person name="Bruce D."/>
            <person name="Copeland A."/>
            <person name="Cheng J.F."/>
            <person name="Detter C."/>
            <person name="Goodwin L.A."/>
            <person name="Han C.S."/>
            <person name="Hauser L.J."/>
            <person name="Land M.L."/>
            <person name="Lapidus A."/>
            <person name="Lucas S."/>
            <person name="Meincke L."/>
            <person name="Pitluck S."/>
            <person name="Tapia R."/>
            <person name="Teshima H."/>
            <person name="Woyke T."/>
            <person name="Fox B.G."/>
            <person name="Angert E.R."/>
            <person name="Currie C.R."/>
        </authorList>
    </citation>
    <scope>NUCLEOTIDE SEQUENCE [LARGE SCALE GENOMIC DNA]</scope>
    <source>
        <strain evidence="5">ATCC 49066 / DSM 5427 / NCIMB 11756 / RHM5</strain>
    </source>
</reference>
<dbReference type="SUPFAM" id="SSF53807">
    <property type="entry name" value="Helical backbone' metal receptor"/>
    <property type="match status" value="1"/>
</dbReference>
<protein>
    <submittedName>
        <fullName evidence="4">ABC-type transporter, periplasmic subunit</fullName>
    </submittedName>
</protein>
<accession>F2JJS5</accession>
<keyword evidence="2" id="KW-0732">Signal</keyword>
<name>F2JJS5_CELLD</name>
<feature type="signal peptide" evidence="2">
    <location>
        <begin position="1"/>
        <end position="26"/>
    </location>
</feature>
<dbReference type="EMBL" id="CP002582">
    <property type="protein sequence ID" value="ADZ82117.1"/>
    <property type="molecule type" value="Genomic_DNA"/>
</dbReference>
<gene>
    <name evidence="4" type="ordered locus">Clole_0370</name>
</gene>
<dbReference type="STRING" id="642492.Clole_0370"/>
<dbReference type="Gene3D" id="1.20.58.2180">
    <property type="match status" value="1"/>
</dbReference>
<dbReference type="PANTHER" id="PTHR30535">
    <property type="entry name" value="VITAMIN B12-BINDING PROTEIN"/>
    <property type="match status" value="1"/>
</dbReference>
<evidence type="ECO:0000313" key="5">
    <source>
        <dbReference type="Proteomes" id="UP000008467"/>
    </source>
</evidence>
<dbReference type="KEGG" id="cle:Clole_0370"/>
<dbReference type="RefSeq" id="WP_013655418.1">
    <property type="nucleotide sequence ID" value="NC_015275.1"/>
</dbReference>
<evidence type="ECO:0000256" key="2">
    <source>
        <dbReference type="SAM" id="SignalP"/>
    </source>
</evidence>
<dbReference type="HOGENOM" id="CLU_038034_13_3_9"/>
<proteinExistence type="inferred from homology"/>
<feature type="domain" description="Fe/B12 periplasmic-binding" evidence="3">
    <location>
        <begin position="63"/>
        <end position="338"/>
    </location>
</feature>
<dbReference type="Pfam" id="PF01497">
    <property type="entry name" value="Peripla_BP_2"/>
    <property type="match status" value="1"/>
</dbReference>
<dbReference type="Proteomes" id="UP000008467">
    <property type="component" value="Chromosome"/>
</dbReference>
<evidence type="ECO:0000256" key="1">
    <source>
        <dbReference type="ARBA" id="ARBA00008814"/>
    </source>
</evidence>
<sequence>MHLLKKLGTAVLATGMVFSVVGCGTAASSAEQQPSVEAGTNAGTRTIIDQVGNEVVLPEKIERVVITSLWPLPSVYTLFQGSAEGLVGMHPAAKAAAEGSMLGKVADLSGVETSFIQDGQINAEELMKLDPDVVFYLGTNTEEYEILKKAGIPAVGFIANPTGDGNAIEAVSSWMEQLGVIFQKEDRAEEIKEMGYQVLEEVQAKVEDITEEEKERVLILYRYSDEELTVAGDGHFGDFWIEATGGINAADEIKGTAAVNMEQIYTWNPDKIFITNFSSRMPEDLMDNTIDNADWGSVKAVQDGEVYKIPLGMYRWYPPSSDTPLMLEWFAKQMYPEKFEDVDMNTEVKEYYSEFYGIELTDEDVTTIFNPSREAANGV</sequence>
<comment type="similarity">
    <text evidence="1">Belongs to the bacterial solute-binding protein 8 family.</text>
</comment>
<dbReference type="AlphaFoldDB" id="F2JJS5"/>
<dbReference type="InterPro" id="IPR002491">
    <property type="entry name" value="ABC_transptr_periplasmic_BD"/>
</dbReference>
<dbReference type="PANTHER" id="PTHR30535:SF34">
    <property type="entry name" value="MOLYBDATE-BINDING PROTEIN MOLA"/>
    <property type="match status" value="1"/>
</dbReference>
<evidence type="ECO:0000259" key="3">
    <source>
        <dbReference type="PROSITE" id="PS50983"/>
    </source>
</evidence>
<dbReference type="PROSITE" id="PS50983">
    <property type="entry name" value="FE_B12_PBP"/>
    <property type="match status" value="1"/>
</dbReference>
<dbReference type="GO" id="GO:0071281">
    <property type="term" value="P:cellular response to iron ion"/>
    <property type="evidence" value="ECO:0007669"/>
    <property type="project" value="TreeGrafter"/>
</dbReference>
<dbReference type="PROSITE" id="PS51257">
    <property type="entry name" value="PROKAR_LIPOPROTEIN"/>
    <property type="match status" value="1"/>
</dbReference>
<evidence type="ECO:0000313" key="4">
    <source>
        <dbReference type="EMBL" id="ADZ82117.1"/>
    </source>
</evidence>
<dbReference type="InterPro" id="IPR050902">
    <property type="entry name" value="ABC_Transporter_SBP"/>
</dbReference>